<gene>
    <name evidence="1" type="ORF">H5410_041101</name>
</gene>
<comment type="caution">
    <text evidence="1">The sequence shown here is derived from an EMBL/GenBank/DDBJ whole genome shotgun (WGS) entry which is preliminary data.</text>
</comment>
<keyword evidence="2" id="KW-1185">Reference proteome</keyword>
<reference evidence="1 2" key="1">
    <citation type="submission" date="2020-09" db="EMBL/GenBank/DDBJ databases">
        <title>De no assembly of potato wild relative species, Solanum commersonii.</title>
        <authorList>
            <person name="Cho K."/>
        </authorList>
    </citation>
    <scope>NUCLEOTIDE SEQUENCE [LARGE SCALE GENOMIC DNA]</scope>
    <source>
        <strain evidence="1">LZ3.2</strain>
        <tissue evidence="1">Leaf</tissue>
    </source>
</reference>
<organism evidence="1 2">
    <name type="scientific">Solanum commersonii</name>
    <name type="common">Commerson's wild potato</name>
    <name type="synonym">Commerson's nightshade</name>
    <dbReference type="NCBI Taxonomy" id="4109"/>
    <lineage>
        <taxon>Eukaryota</taxon>
        <taxon>Viridiplantae</taxon>
        <taxon>Streptophyta</taxon>
        <taxon>Embryophyta</taxon>
        <taxon>Tracheophyta</taxon>
        <taxon>Spermatophyta</taxon>
        <taxon>Magnoliopsida</taxon>
        <taxon>eudicotyledons</taxon>
        <taxon>Gunneridae</taxon>
        <taxon>Pentapetalae</taxon>
        <taxon>asterids</taxon>
        <taxon>lamiids</taxon>
        <taxon>Solanales</taxon>
        <taxon>Solanaceae</taxon>
        <taxon>Solanoideae</taxon>
        <taxon>Solaneae</taxon>
        <taxon>Solanum</taxon>
    </lineage>
</organism>
<evidence type="ECO:0000313" key="2">
    <source>
        <dbReference type="Proteomes" id="UP000824120"/>
    </source>
</evidence>
<dbReference type="EMBL" id="JACXVP010000008">
    <property type="protein sequence ID" value="KAG5590587.1"/>
    <property type="molecule type" value="Genomic_DNA"/>
</dbReference>
<dbReference type="Proteomes" id="UP000824120">
    <property type="component" value="Chromosome 8"/>
</dbReference>
<evidence type="ECO:0000313" key="1">
    <source>
        <dbReference type="EMBL" id="KAG5590587.1"/>
    </source>
</evidence>
<proteinExistence type="predicted"/>
<protein>
    <submittedName>
        <fullName evidence="1">Uncharacterized protein</fullName>
    </submittedName>
</protein>
<dbReference type="AlphaFoldDB" id="A0A9J5XQN2"/>
<name>A0A9J5XQN2_SOLCO</name>
<accession>A0A9J5XQN2</accession>
<sequence>MLLEVQRTTPMQRLYELVSHQIDQSIPTTTEILKLQRLARKRSDHAPLLLSRGAGNQLWVEKENFKEVVKQNWLADVEDVFVQLKIKKKKTKIELSK</sequence>